<comment type="caution">
    <text evidence="1">The sequence shown here is derived from an EMBL/GenBank/DDBJ whole genome shotgun (WGS) entry which is preliminary data.</text>
</comment>
<proteinExistence type="predicted"/>
<dbReference type="InterPro" id="IPR027417">
    <property type="entry name" value="P-loop_NTPase"/>
</dbReference>
<dbReference type="Proteomes" id="UP000295793">
    <property type="component" value="Unassembled WGS sequence"/>
</dbReference>
<keyword evidence="2" id="KW-1185">Reference proteome</keyword>
<protein>
    <recommendedName>
        <fullName evidence="3">Hpr(Ser) kinase/phosphatase</fullName>
    </recommendedName>
</protein>
<name>A0A4R3HXZ9_9GAMM</name>
<reference evidence="1 2" key="1">
    <citation type="submission" date="2019-03" db="EMBL/GenBank/DDBJ databases">
        <title>Genomic Encyclopedia of Archaeal and Bacterial Type Strains, Phase II (KMG-II): from individual species to whole genera.</title>
        <authorList>
            <person name="Goeker M."/>
        </authorList>
    </citation>
    <scope>NUCLEOTIDE SEQUENCE [LARGE SCALE GENOMIC DNA]</scope>
    <source>
        <strain evidence="1 2">DSM 15388</strain>
    </source>
</reference>
<dbReference type="EMBL" id="SLZR01000020">
    <property type="protein sequence ID" value="TCS37161.1"/>
    <property type="molecule type" value="Genomic_DNA"/>
</dbReference>
<evidence type="ECO:0000313" key="2">
    <source>
        <dbReference type="Proteomes" id="UP000295793"/>
    </source>
</evidence>
<evidence type="ECO:0000313" key="1">
    <source>
        <dbReference type="EMBL" id="TCS37161.1"/>
    </source>
</evidence>
<dbReference type="AlphaFoldDB" id="A0A4R3HXZ9"/>
<dbReference type="Gene3D" id="3.40.50.300">
    <property type="entry name" value="P-loop containing nucleotide triphosphate hydrolases"/>
    <property type="match status" value="1"/>
</dbReference>
<organism evidence="1 2">
    <name type="scientific">Reinekea marinisedimentorum</name>
    <dbReference type="NCBI Taxonomy" id="230495"/>
    <lineage>
        <taxon>Bacteria</taxon>
        <taxon>Pseudomonadati</taxon>
        <taxon>Pseudomonadota</taxon>
        <taxon>Gammaproteobacteria</taxon>
        <taxon>Oceanospirillales</taxon>
        <taxon>Saccharospirillaceae</taxon>
        <taxon>Reinekea</taxon>
    </lineage>
</organism>
<gene>
    <name evidence="1" type="ORF">BCF53_12020</name>
</gene>
<sequence>MNLLYSLPLHGVACEPYCLFEEHEQRYRLRVREQRLPARQKREADWLLTDKGERYETRVELYTEANADFLKIDCQGKGSFEITDGEIVIDWDQGGTDSNHYFQTMAIALWLERKRVQCVHANALSLTGTNKAIALLAPSRTGKTTLTVALAGNGFEMMTDDMLALHQSSATGNAQCTVEVYPGWPEVRLWPDSLKASGFNLKNTDKVHEQFSKVKLAVEGRDSAKKRLETIYFLNRVEPGEKKSDSEVIKDSVCEIKPMSKSVALVQLLQNSMLGSAFQKIGLEEERFQALSNVVNSVQMKQVNFRSGFDHLDTVCEMIKQDAKG</sequence>
<dbReference type="SUPFAM" id="SSF53795">
    <property type="entry name" value="PEP carboxykinase-like"/>
    <property type="match status" value="1"/>
</dbReference>
<accession>A0A4R3HXZ9</accession>
<evidence type="ECO:0008006" key="3">
    <source>
        <dbReference type="Google" id="ProtNLM"/>
    </source>
</evidence>